<feature type="transmembrane region" description="Helical" evidence="1">
    <location>
        <begin position="350"/>
        <end position="369"/>
    </location>
</feature>
<keyword evidence="1" id="KW-0472">Membrane</keyword>
<feature type="transmembrane region" description="Helical" evidence="1">
    <location>
        <begin position="285"/>
        <end position="304"/>
    </location>
</feature>
<feature type="transmembrane region" description="Helical" evidence="1">
    <location>
        <begin position="311"/>
        <end position="330"/>
    </location>
</feature>
<feature type="transmembrane region" description="Helical" evidence="1">
    <location>
        <begin position="253"/>
        <end position="273"/>
    </location>
</feature>
<dbReference type="PATRIC" id="fig|529884.3.peg.1284"/>
<feature type="transmembrane region" description="Helical" evidence="1">
    <location>
        <begin position="23"/>
        <end position="44"/>
    </location>
</feature>
<evidence type="ECO:0000313" key="2">
    <source>
        <dbReference type="EMBL" id="AIC48116.1"/>
    </source>
</evidence>
<accession>A0A060JE41</accession>
<keyword evidence="2" id="KW-0418">Kinase</keyword>
<dbReference type="STRING" id="529884.Rhola_00013270"/>
<dbReference type="KEGG" id="rla:Rhola_00013270"/>
<dbReference type="Proteomes" id="UP000067708">
    <property type="component" value="Chromosome"/>
</dbReference>
<feature type="transmembrane region" description="Helical" evidence="1">
    <location>
        <begin position="132"/>
        <end position="150"/>
    </location>
</feature>
<evidence type="ECO:0000313" key="3">
    <source>
        <dbReference type="Proteomes" id="UP000067708"/>
    </source>
</evidence>
<dbReference type="eggNOG" id="ENOG50329T7">
    <property type="taxonomic scope" value="Bacteria"/>
</dbReference>
<dbReference type="SUPFAM" id="SSF55874">
    <property type="entry name" value="ATPase domain of HSP90 chaperone/DNA topoisomerase II/histidine kinase"/>
    <property type="match status" value="1"/>
</dbReference>
<protein>
    <submittedName>
        <fullName evidence="2">Signal transduction histidine kinase</fullName>
    </submittedName>
</protein>
<reference evidence="2 3" key="1">
    <citation type="journal article" date="2014" name="Int. J. Syst. Evol. Microbiol.">
        <title>Rhodoluna lacicola gen. nov., sp. nov., a planktonic freshwater bacterium with stream-lined genome.</title>
        <authorList>
            <person name="Hahn M."/>
            <person name="Schmidt J."/>
            <person name="Taipale S.J."/>
            <person name="Doolittle W.F."/>
            <person name="Koll U."/>
        </authorList>
    </citation>
    <scope>NUCLEOTIDE SEQUENCE [LARGE SCALE GENOMIC DNA]</scope>
    <source>
        <strain evidence="2 3">MWH-Ta8</strain>
    </source>
</reference>
<sequence>MSPTKEESFLAAAGGKFFLDTRYLLLTTPLVITTSLLTTSAGYFSQTEPPLNTLGLLSAIFLANIFALSICAIWVLVFSKTIFRNRARNPVPLFWVIIFSASVGALKGAMTGLGCWLLQIESDLGSTIVDRVGQTSLLGTWLIPAISLVAHRLSVLQAQRDSLVAERVSNTLIESGIAQTRDNQASLRAFADMAKYELSSIGRSTNGEDSANQYASAIRRLVAEQLRPLSHRIWEQENKRISSFSLSEIARQAIFSFTQARTVVAVVYAITAFPSIIKSVGISEGILRSILAGAVIQVGFWLMSEFRPKKYWVATCWFLLANLAVSFLTFVTGEIVFGYVSAFDEFQTVLAVWLWLTQLTFISAFLFGVRKGSSEIKQEFADLYGSETIDRAVRLSQARIQNRDFANYLHGQVQNKLLAVALGLEKGEATKEELEQALALVENILKTLDSGFQTLNSGDLESELAKLSNQWLGFVRITWNLDSHLKNLETRKRILLIQLIDEATSNAIRHGLAKNVFVLAKVLSDQKINLEVIDDGIGPRAGKAGLGSTFFNSVSKGNWDLVQESTGGTKLTLQF</sequence>
<dbReference type="InterPro" id="IPR036890">
    <property type="entry name" value="HATPase_C_sf"/>
</dbReference>
<dbReference type="EMBL" id="CP007490">
    <property type="protein sequence ID" value="AIC48116.1"/>
    <property type="molecule type" value="Genomic_DNA"/>
</dbReference>
<dbReference type="AlphaFoldDB" id="A0A060JE41"/>
<dbReference type="GO" id="GO:0016301">
    <property type="term" value="F:kinase activity"/>
    <property type="evidence" value="ECO:0007669"/>
    <property type="project" value="UniProtKB-KW"/>
</dbReference>
<keyword evidence="1" id="KW-1133">Transmembrane helix</keyword>
<name>A0A060JE41_9MICO</name>
<evidence type="ECO:0000256" key="1">
    <source>
        <dbReference type="SAM" id="Phobius"/>
    </source>
</evidence>
<gene>
    <name evidence="2" type="ORF">Rhola_00013270</name>
</gene>
<keyword evidence="2" id="KW-0808">Transferase</keyword>
<dbReference type="RefSeq" id="WP_038503314.1">
    <property type="nucleotide sequence ID" value="NZ_CP007490.1"/>
</dbReference>
<keyword evidence="1" id="KW-0812">Transmembrane</keyword>
<dbReference type="OrthoDB" id="227596at2"/>
<organism evidence="2 3">
    <name type="scientific">Rhodoluna lacicola</name>
    <dbReference type="NCBI Taxonomy" id="529884"/>
    <lineage>
        <taxon>Bacteria</taxon>
        <taxon>Bacillati</taxon>
        <taxon>Actinomycetota</taxon>
        <taxon>Actinomycetes</taxon>
        <taxon>Micrococcales</taxon>
        <taxon>Microbacteriaceae</taxon>
        <taxon>Luna cluster</taxon>
        <taxon>Luna-1 subcluster</taxon>
        <taxon>Rhodoluna</taxon>
    </lineage>
</organism>
<proteinExistence type="predicted"/>
<dbReference type="Gene3D" id="3.30.565.10">
    <property type="entry name" value="Histidine kinase-like ATPase, C-terminal domain"/>
    <property type="match status" value="1"/>
</dbReference>
<feature type="transmembrane region" description="Helical" evidence="1">
    <location>
        <begin position="91"/>
        <end position="120"/>
    </location>
</feature>
<feature type="transmembrane region" description="Helical" evidence="1">
    <location>
        <begin position="56"/>
        <end position="79"/>
    </location>
</feature>
<keyword evidence="3" id="KW-1185">Reference proteome</keyword>
<dbReference type="HOGENOM" id="CLU_464494_0_0_11"/>